<organism evidence="5 6">
    <name type="scientific">Skermanella aerolata</name>
    <dbReference type="NCBI Taxonomy" id="393310"/>
    <lineage>
        <taxon>Bacteria</taxon>
        <taxon>Pseudomonadati</taxon>
        <taxon>Pseudomonadota</taxon>
        <taxon>Alphaproteobacteria</taxon>
        <taxon>Rhodospirillales</taxon>
        <taxon>Azospirillaceae</taxon>
        <taxon>Skermanella</taxon>
    </lineage>
</organism>
<proteinExistence type="predicted"/>
<keyword evidence="3" id="KW-0804">Transcription</keyword>
<accession>A0A512DTK2</accession>
<dbReference type="Proteomes" id="UP000321523">
    <property type="component" value="Unassembled WGS sequence"/>
</dbReference>
<dbReference type="SUPFAM" id="SSF46689">
    <property type="entry name" value="Homeodomain-like"/>
    <property type="match status" value="1"/>
</dbReference>
<sequence length="296" mass="31831">MGLRLRDVLTKAGLALTPSEARIVQVLLSDYPFSGFGTATSLARKAGVSDPTVTRLVAKLGFDGFQDFQAKLLAEVEAHLHSPLLMMEAKRAGVPESAAQGYLVSVTRNLEQTQSAVPIQNYDRAASLLWETKGQVVLLGGRFSRSLAAMLAGYLIQFRVGVRDLGALAPEKFDALVDLGKKDLLVVFDYRRYQSDVVSFATQAAARGVRILLFTDIWLSPVASFAAVSLVVPTEAESPYDTLAPAVAQMEAVVAHAISRYGDAGRGRIEAIEHIRKANAITLTEPATPSADGERS</sequence>
<evidence type="ECO:0000256" key="2">
    <source>
        <dbReference type="ARBA" id="ARBA00023125"/>
    </source>
</evidence>
<dbReference type="GO" id="GO:0097367">
    <property type="term" value="F:carbohydrate derivative binding"/>
    <property type="evidence" value="ECO:0007669"/>
    <property type="project" value="InterPro"/>
</dbReference>
<dbReference type="Pfam" id="PF01418">
    <property type="entry name" value="HTH_6"/>
    <property type="match status" value="1"/>
</dbReference>
<dbReference type="InterPro" id="IPR046348">
    <property type="entry name" value="SIS_dom_sf"/>
</dbReference>
<dbReference type="InterPro" id="IPR001347">
    <property type="entry name" value="SIS_dom"/>
</dbReference>
<dbReference type="InterPro" id="IPR035472">
    <property type="entry name" value="RpiR-like_SIS"/>
</dbReference>
<dbReference type="InterPro" id="IPR000281">
    <property type="entry name" value="HTH_RpiR"/>
</dbReference>
<keyword evidence="2" id="KW-0238">DNA-binding</keyword>
<evidence type="ECO:0000313" key="5">
    <source>
        <dbReference type="EMBL" id="GEO39794.1"/>
    </source>
</evidence>
<dbReference type="InterPro" id="IPR036388">
    <property type="entry name" value="WH-like_DNA-bd_sf"/>
</dbReference>
<dbReference type="InterPro" id="IPR009057">
    <property type="entry name" value="Homeodomain-like_sf"/>
</dbReference>
<evidence type="ECO:0000313" key="6">
    <source>
        <dbReference type="Proteomes" id="UP000321523"/>
    </source>
</evidence>
<reference evidence="5 6" key="1">
    <citation type="submission" date="2019-07" db="EMBL/GenBank/DDBJ databases">
        <title>Whole genome shotgun sequence of Skermanella aerolata NBRC 106429.</title>
        <authorList>
            <person name="Hosoyama A."/>
            <person name="Uohara A."/>
            <person name="Ohji S."/>
            <person name="Ichikawa N."/>
        </authorList>
    </citation>
    <scope>NUCLEOTIDE SEQUENCE [LARGE SCALE GENOMIC DNA]</scope>
    <source>
        <strain evidence="5 6">NBRC 106429</strain>
    </source>
</reference>
<dbReference type="SUPFAM" id="SSF53697">
    <property type="entry name" value="SIS domain"/>
    <property type="match status" value="1"/>
</dbReference>
<dbReference type="AlphaFoldDB" id="A0A512DTK2"/>
<dbReference type="GO" id="GO:1901135">
    <property type="term" value="P:carbohydrate derivative metabolic process"/>
    <property type="evidence" value="ECO:0007669"/>
    <property type="project" value="InterPro"/>
</dbReference>
<protein>
    <submittedName>
        <fullName evidence="5">Sugar isomerase</fullName>
    </submittedName>
</protein>
<dbReference type="GO" id="GO:0003677">
    <property type="term" value="F:DNA binding"/>
    <property type="evidence" value="ECO:0007669"/>
    <property type="project" value="UniProtKB-KW"/>
</dbReference>
<dbReference type="PANTHER" id="PTHR30514">
    <property type="entry name" value="GLUCOKINASE"/>
    <property type="match status" value="1"/>
</dbReference>
<feature type="domain" description="HTH rpiR-type" evidence="4">
    <location>
        <begin position="3"/>
        <end position="79"/>
    </location>
</feature>
<evidence type="ECO:0000256" key="3">
    <source>
        <dbReference type="ARBA" id="ARBA00023163"/>
    </source>
</evidence>
<dbReference type="RefSeq" id="WP_211099296.1">
    <property type="nucleotide sequence ID" value="NZ_BJYZ01000018.1"/>
</dbReference>
<dbReference type="Gene3D" id="1.10.10.10">
    <property type="entry name" value="Winged helix-like DNA-binding domain superfamily/Winged helix DNA-binding domain"/>
    <property type="match status" value="1"/>
</dbReference>
<gene>
    <name evidence="5" type="ORF">SAE02_39420</name>
</gene>
<dbReference type="InterPro" id="IPR047640">
    <property type="entry name" value="RpiR-like"/>
</dbReference>
<dbReference type="Gene3D" id="3.40.50.10490">
    <property type="entry name" value="Glucose-6-phosphate isomerase like protein, domain 1"/>
    <property type="match status" value="1"/>
</dbReference>
<evidence type="ECO:0000259" key="4">
    <source>
        <dbReference type="PROSITE" id="PS51071"/>
    </source>
</evidence>
<evidence type="ECO:0000256" key="1">
    <source>
        <dbReference type="ARBA" id="ARBA00023015"/>
    </source>
</evidence>
<dbReference type="GO" id="GO:0016853">
    <property type="term" value="F:isomerase activity"/>
    <property type="evidence" value="ECO:0007669"/>
    <property type="project" value="UniProtKB-KW"/>
</dbReference>
<name>A0A512DTK2_9PROT</name>
<keyword evidence="5" id="KW-0413">Isomerase</keyword>
<dbReference type="PROSITE" id="PS51071">
    <property type="entry name" value="HTH_RPIR"/>
    <property type="match status" value="1"/>
</dbReference>
<keyword evidence="1" id="KW-0805">Transcription regulation</keyword>
<keyword evidence="6" id="KW-1185">Reference proteome</keyword>
<dbReference type="Pfam" id="PF01380">
    <property type="entry name" value="SIS"/>
    <property type="match status" value="1"/>
</dbReference>
<dbReference type="PANTHER" id="PTHR30514:SF18">
    <property type="entry name" value="RPIR-FAMILY TRANSCRIPTIONAL REGULATOR"/>
    <property type="match status" value="1"/>
</dbReference>
<comment type="caution">
    <text evidence="5">The sequence shown here is derived from an EMBL/GenBank/DDBJ whole genome shotgun (WGS) entry which is preliminary data.</text>
</comment>
<dbReference type="GO" id="GO:0003700">
    <property type="term" value="F:DNA-binding transcription factor activity"/>
    <property type="evidence" value="ECO:0007669"/>
    <property type="project" value="InterPro"/>
</dbReference>
<dbReference type="CDD" id="cd05013">
    <property type="entry name" value="SIS_RpiR"/>
    <property type="match status" value="1"/>
</dbReference>
<dbReference type="EMBL" id="BJYZ01000018">
    <property type="protein sequence ID" value="GEO39794.1"/>
    <property type="molecule type" value="Genomic_DNA"/>
</dbReference>